<dbReference type="EMBL" id="CH473963">
    <property type="protein sequence ID" value="EDL99887.1"/>
    <property type="molecule type" value="Genomic_DNA"/>
</dbReference>
<evidence type="ECO:0000313" key="2">
    <source>
        <dbReference type="Proteomes" id="UP000234681"/>
    </source>
</evidence>
<accession>A6IJH4</accession>
<reference evidence="2" key="1">
    <citation type="submission" date="2005-09" db="EMBL/GenBank/DDBJ databases">
        <authorList>
            <person name="Mural R.J."/>
            <person name="Li P.W."/>
            <person name="Adams M.D."/>
            <person name="Amanatides P.G."/>
            <person name="Baden-Tillson H."/>
            <person name="Barnstead M."/>
            <person name="Chin S.H."/>
            <person name="Dew I."/>
            <person name="Evans C.A."/>
            <person name="Ferriera S."/>
            <person name="Flanigan M."/>
            <person name="Fosler C."/>
            <person name="Glodek A."/>
            <person name="Gu Z."/>
            <person name="Holt R.A."/>
            <person name="Jennings D."/>
            <person name="Kraft C.L."/>
            <person name="Lu F."/>
            <person name="Nguyen T."/>
            <person name="Nusskern D.R."/>
            <person name="Pfannkoch C.M."/>
            <person name="Sitter C."/>
            <person name="Sutton G.G."/>
            <person name="Venter J.C."/>
            <person name="Wang Z."/>
            <person name="Woodage T."/>
            <person name="Zheng X.H."/>
            <person name="Zhong F."/>
        </authorList>
    </citation>
    <scope>NUCLEOTIDE SEQUENCE [LARGE SCALE GENOMIC DNA]</scope>
    <source>
        <strain>BN</strain>
        <strain evidence="2">Sprague-Dawley</strain>
    </source>
</reference>
<gene>
    <name evidence="1" type="ORF">rCG_36156</name>
</gene>
<protein>
    <submittedName>
        <fullName evidence="1">RCG36156</fullName>
    </submittedName>
</protein>
<dbReference type="Proteomes" id="UP000234681">
    <property type="component" value="Chromosome 14"/>
</dbReference>
<dbReference type="AlphaFoldDB" id="A6IJH4"/>
<name>A6IJH4_RAT</name>
<organism evidence="1 2">
    <name type="scientific">Rattus norvegicus</name>
    <name type="common">Rat</name>
    <dbReference type="NCBI Taxonomy" id="10116"/>
    <lineage>
        <taxon>Eukaryota</taxon>
        <taxon>Metazoa</taxon>
        <taxon>Chordata</taxon>
        <taxon>Craniata</taxon>
        <taxon>Vertebrata</taxon>
        <taxon>Euteleostomi</taxon>
        <taxon>Mammalia</taxon>
        <taxon>Eutheria</taxon>
        <taxon>Euarchontoglires</taxon>
        <taxon>Glires</taxon>
        <taxon>Rodentia</taxon>
        <taxon>Myomorpha</taxon>
        <taxon>Muroidea</taxon>
        <taxon>Muridae</taxon>
        <taxon>Murinae</taxon>
        <taxon>Rattus</taxon>
    </lineage>
</organism>
<evidence type="ECO:0000313" key="1">
    <source>
        <dbReference type="EMBL" id="EDL99887.1"/>
    </source>
</evidence>
<proteinExistence type="predicted"/>
<sequence>MKADIVPEKSLRVPHLDQQEERVTLGWLEPLKPQSPSPVTNFLQQCLTYSNKATPPPPPPPGPIGGWGSSFKPLLALTVASFIMKFSAKVQFLGIDMKMLKFPTAYPNGSLSSMALWVCSWLLLRPSPLSLGEKPATNRVHCWFWCCCVVRIPQFWSIRISFCFNPRCGDMGLLRSS</sequence>